<comment type="catalytic activity">
    <reaction evidence="17 19">
        <text>alpha-ribazole + adenosylcob(III)inamide-GDP = adenosylcob(III)alamin + GMP + H(+)</text>
        <dbReference type="Rhea" id="RHEA:16049"/>
        <dbReference type="ChEBI" id="CHEBI:10329"/>
        <dbReference type="ChEBI" id="CHEBI:15378"/>
        <dbReference type="ChEBI" id="CHEBI:18408"/>
        <dbReference type="ChEBI" id="CHEBI:58115"/>
        <dbReference type="ChEBI" id="CHEBI:60487"/>
        <dbReference type="EC" id="2.7.8.26"/>
    </reaction>
</comment>
<evidence type="ECO:0000256" key="14">
    <source>
        <dbReference type="ARBA" id="ARBA00025228"/>
    </source>
</evidence>
<sequence length="254" mass="28070">MWRDEWRYFLTALMFFTRVPVQLRDYRETDLNRSTRYFPLIGVLVGVVAAAVFWLAGKLVPYDIAILLSMIATILLTGAFHEDGLADAADGLGGGVDKEQALTIMQDSRIGSYAAIVLVMALLLKFHLLALIRPDVLMLALIAGHSLSRYMAVLVIVTQSYVRSSGKSKPLATRLQSGDVLLASLFGLLPVIWMGLHFGEGLLAYVLLPVLVMWAWFSYKLHRRLGGYTGDCLGATQQLTELAFYLGVLAWSVA</sequence>
<evidence type="ECO:0000256" key="18">
    <source>
        <dbReference type="ARBA" id="ARBA00049504"/>
    </source>
</evidence>
<evidence type="ECO:0000256" key="10">
    <source>
        <dbReference type="ARBA" id="ARBA00022692"/>
    </source>
</evidence>
<accession>A0A3N0UYZ2</accession>
<keyword evidence="10 19" id="KW-0812">Transmembrane</keyword>
<comment type="function">
    <text evidence="14 19">Joins adenosylcobinamide-GDP and alpha-ribazole to generate adenosylcobalamin (Ado-cobalamin). Also synthesizes adenosylcobalamin 5'-phosphate from adenosylcobinamide-GDP and alpha-ribazole 5'-phosphate.</text>
</comment>
<evidence type="ECO:0000256" key="13">
    <source>
        <dbReference type="ARBA" id="ARBA00023136"/>
    </source>
</evidence>
<keyword evidence="8 19" id="KW-0169">Cobalamin biosynthesis</keyword>
<dbReference type="GO" id="GO:0005886">
    <property type="term" value="C:plasma membrane"/>
    <property type="evidence" value="ECO:0007669"/>
    <property type="project" value="UniProtKB-SubCell"/>
</dbReference>
<evidence type="ECO:0000256" key="6">
    <source>
        <dbReference type="ARBA" id="ARBA00015850"/>
    </source>
</evidence>
<dbReference type="UniPathway" id="UPA00148">
    <property type="reaction ID" value="UER00238"/>
</dbReference>
<comment type="subcellular location">
    <subcellularLocation>
        <location evidence="2 19">Cell membrane</location>
        <topology evidence="2 19">Multi-pass membrane protein</topology>
    </subcellularLocation>
</comment>
<proteinExistence type="inferred from homology"/>
<gene>
    <name evidence="19" type="primary">cobS</name>
    <name evidence="20" type="ORF">ED236_08575</name>
</gene>
<dbReference type="Proteomes" id="UP000275137">
    <property type="component" value="Unassembled WGS sequence"/>
</dbReference>
<dbReference type="AlphaFoldDB" id="A0A3N0UYZ2"/>
<keyword evidence="9 19" id="KW-0808">Transferase</keyword>
<evidence type="ECO:0000256" key="9">
    <source>
        <dbReference type="ARBA" id="ARBA00022679"/>
    </source>
</evidence>
<dbReference type="InterPro" id="IPR003805">
    <property type="entry name" value="CobS"/>
</dbReference>
<dbReference type="GO" id="GO:0051073">
    <property type="term" value="F:adenosylcobinamide-GDP ribazoletransferase activity"/>
    <property type="evidence" value="ECO:0007669"/>
    <property type="project" value="UniProtKB-UniRule"/>
</dbReference>
<evidence type="ECO:0000256" key="17">
    <source>
        <dbReference type="ARBA" id="ARBA00048623"/>
    </source>
</evidence>
<keyword evidence="12 19" id="KW-1133">Transmembrane helix</keyword>
<comment type="similarity">
    <text evidence="4 19">Belongs to the CobS family.</text>
</comment>
<evidence type="ECO:0000256" key="11">
    <source>
        <dbReference type="ARBA" id="ARBA00022842"/>
    </source>
</evidence>
<dbReference type="PANTHER" id="PTHR34148:SF1">
    <property type="entry name" value="ADENOSYLCOBINAMIDE-GDP RIBAZOLETRANSFERASE"/>
    <property type="match status" value="1"/>
</dbReference>
<comment type="pathway">
    <text evidence="3 19">Cofactor biosynthesis; adenosylcobalamin biosynthesis; adenosylcobalamin from cob(II)yrinate a,c-diamide: step 7/7.</text>
</comment>
<evidence type="ECO:0000256" key="2">
    <source>
        <dbReference type="ARBA" id="ARBA00004651"/>
    </source>
</evidence>
<comment type="caution">
    <text evidence="20">The sequence shown here is derived from an EMBL/GenBank/DDBJ whole genome shotgun (WGS) entry which is preliminary data.</text>
</comment>
<keyword evidence="13 19" id="KW-0472">Membrane</keyword>
<feature type="transmembrane region" description="Helical" evidence="19">
    <location>
        <begin position="178"/>
        <end position="196"/>
    </location>
</feature>
<feature type="transmembrane region" description="Helical" evidence="19">
    <location>
        <begin position="110"/>
        <end position="130"/>
    </location>
</feature>
<evidence type="ECO:0000256" key="16">
    <source>
        <dbReference type="ARBA" id="ARBA00032853"/>
    </source>
</evidence>
<feature type="transmembrane region" description="Helical" evidence="19">
    <location>
        <begin position="136"/>
        <end position="157"/>
    </location>
</feature>
<organism evidence="20 21">
    <name type="scientific">Pseudomethylobacillus aquaticus</name>
    <dbReference type="NCBI Taxonomy" id="2676064"/>
    <lineage>
        <taxon>Bacteria</taxon>
        <taxon>Pseudomonadati</taxon>
        <taxon>Pseudomonadota</taxon>
        <taxon>Betaproteobacteria</taxon>
        <taxon>Nitrosomonadales</taxon>
        <taxon>Methylophilaceae</taxon>
        <taxon>Pseudomethylobacillus</taxon>
    </lineage>
</organism>
<dbReference type="NCBIfam" id="NF001277">
    <property type="entry name" value="PRK00235.1-3"/>
    <property type="match status" value="1"/>
</dbReference>
<dbReference type="NCBIfam" id="TIGR00317">
    <property type="entry name" value="cobS"/>
    <property type="match status" value="1"/>
</dbReference>
<dbReference type="PANTHER" id="PTHR34148">
    <property type="entry name" value="ADENOSYLCOBINAMIDE-GDP RIBAZOLETRANSFERASE"/>
    <property type="match status" value="1"/>
</dbReference>
<evidence type="ECO:0000256" key="5">
    <source>
        <dbReference type="ARBA" id="ARBA00013200"/>
    </source>
</evidence>
<evidence type="ECO:0000256" key="7">
    <source>
        <dbReference type="ARBA" id="ARBA00022475"/>
    </source>
</evidence>
<keyword evidence="21" id="KW-1185">Reference proteome</keyword>
<dbReference type="GO" id="GO:0008818">
    <property type="term" value="F:cobalamin 5'-phosphate synthase activity"/>
    <property type="evidence" value="ECO:0007669"/>
    <property type="project" value="UniProtKB-UniRule"/>
</dbReference>
<reference evidence="20 21" key="1">
    <citation type="submission" date="2018-10" db="EMBL/GenBank/DDBJ databases">
        <authorList>
            <person name="Chen W.-M."/>
        </authorList>
    </citation>
    <scope>NUCLEOTIDE SEQUENCE [LARGE SCALE GENOMIC DNA]</scope>
    <source>
        <strain evidence="20 21">H-5</strain>
    </source>
</reference>
<comment type="catalytic activity">
    <reaction evidence="18 19">
        <text>alpha-ribazole 5'-phosphate + adenosylcob(III)inamide-GDP = adenosylcob(III)alamin 5'-phosphate + GMP + H(+)</text>
        <dbReference type="Rhea" id="RHEA:23560"/>
        <dbReference type="ChEBI" id="CHEBI:15378"/>
        <dbReference type="ChEBI" id="CHEBI:57918"/>
        <dbReference type="ChEBI" id="CHEBI:58115"/>
        <dbReference type="ChEBI" id="CHEBI:60487"/>
        <dbReference type="ChEBI" id="CHEBI:60493"/>
        <dbReference type="EC" id="2.7.8.26"/>
    </reaction>
</comment>
<dbReference type="HAMAP" id="MF_00719">
    <property type="entry name" value="CobS"/>
    <property type="match status" value="1"/>
</dbReference>
<dbReference type="EMBL" id="RJVP01000004">
    <property type="protein sequence ID" value="ROH85786.1"/>
    <property type="molecule type" value="Genomic_DNA"/>
</dbReference>
<feature type="transmembrane region" description="Helical" evidence="19">
    <location>
        <begin position="62"/>
        <end position="80"/>
    </location>
</feature>
<dbReference type="RefSeq" id="WP_123237560.1">
    <property type="nucleotide sequence ID" value="NZ_RJVP01000004.1"/>
</dbReference>
<comment type="cofactor">
    <cofactor evidence="1 19">
        <name>Mg(2+)</name>
        <dbReference type="ChEBI" id="CHEBI:18420"/>
    </cofactor>
</comment>
<dbReference type="Pfam" id="PF02654">
    <property type="entry name" value="CobS"/>
    <property type="match status" value="1"/>
</dbReference>
<evidence type="ECO:0000256" key="15">
    <source>
        <dbReference type="ARBA" id="ARBA00032605"/>
    </source>
</evidence>
<dbReference type="EC" id="2.7.8.26" evidence="5 19"/>
<feature type="transmembrane region" description="Helical" evidence="19">
    <location>
        <begin position="35"/>
        <end position="56"/>
    </location>
</feature>
<protein>
    <recommendedName>
        <fullName evidence="6 19">Adenosylcobinamide-GDP ribazoletransferase</fullName>
        <ecNumber evidence="5 19">2.7.8.26</ecNumber>
    </recommendedName>
    <alternativeName>
        <fullName evidence="16 19">Cobalamin synthase</fullName>
    </alternativeName>
    <alternativeName>
        <fullName evidence="15 19">Cobalamin-5'-phosphate synthase</fullName>
    </alternativeName>
</protein>
<evidence type="ECO:0000256" key="19">
    <source>
        <dbReference type="HAMAP-Rule" id="MF_00719"/>
    </source>
</evidence>
<feature type="transmembrane region" description="Helical" evidence="19">
    <location>
        <begin position="202"/>
        <end position="219"/>
    </location>
</feature>
<evidence type="ECO:0000256" key="1">
    <source>
        <dbReference type="ARBA" id="ARBA00001946"/>
    </source>
</evidence>
<keyword evidence="7 19" id="KW-1003">Cell membrane</keyword>
<keyword evidence="11 19" id="KW-0460">Magnesium</keyword>
<evidence type="ECO:0000256" key="8">
    <source>
        <dbReference type="ARBA" id="ARBA00022573"/>
    </source>
</evidence>
<evidence type="ECO:0000313" key="21">
    <source>
        <dbReference type="Proteomes" id="UP000275137"/>
    </source>
</evidence>
<evidence type="ECO:0000256" key="3">
    <source>
        <dbReference type="ARBA" id="ARBA00004663"/>
    </source>
</evidence>
<evidence type="ECO:0000256" key="4">
    <source>
        <dbReference type="ARBA" id="ARBA00010561"/>
    </source>
</evidence>
<evidence type="ECO:0000313" key="20">
    <source>
        <dbReference type="EMBL" id="ROH85786.1"/>
    </source>
</evidence>
<evidence type="ECO:0000256" key="12">
    <source>
        <dbReference type="ARBA" id="ARBA00022989"/>
    </source>
</evidence>
<dbReference type="GO" id="GO:0009236">
    <property type="term" value="P:cobalamin biosynthetic process"/>
    <property type="evidence" value="ECO:0007669"/>
    <property type="project" value="UniProtKB-UniRule"/>
</dbReference>
<name>A0A3N0UYZ2_9PROT</name>